<evidence type="ECO:0000256" key="1">
    <source>
        <dbReference type="SAM" id="MobiDB-lite"/>
    </source>
</evidence>
<comment type="caution">
    <text evidence="3">The sequence shown here is derived from an EMBL/GenBank/DDBJ whole genome shotgun (WGS) entry which is preliminary data.</text>
</comment>
<evidence type="ECO:0000313" key="6">
    <source>
        <dbReference type="Proteomes" id="UP001642409"/>
    </source>
</evidence>
<evidence type="ECO:0000313" key="4">
    <source>
        <dbReference type="EMBL" id="CAL6022243.1"/>
    </source>
</evidence>
<sequence length="57" mass="6812">MTRGNQRDKNRERNFKKTHDVGAAKHVGDQTQIMEDQKAIMREKQRLADEKKQMEQK</sequence>
<name>A0AA86PGY4_9EUKA</name>
<evidence type="ECO:0000313" key="5">
    <source>
        <dbReference type="EMBL" id="CAL6022760.1"/>
    </source>
</evidence>
<dbReference type="EMBL" id="CATOUU010000660">
    <property type="protein sequence ID" value="CAI9939149.1"/>
    <property type="molecule type" value="Genomic_DNA"/>
</dbReference>
<feature type="compositionally biased region" description="Basic and acidic residues" evidence="1">
    <location>
        <begin position="1"/>
        <end position="28"/>
    </location>
</feature>
<dbReference type="Pfam" id="PF04419">
    <property type="entry name" value="SERF-like_N"/>
    <property type="match status" value="1"/>
</dbReference>
<evidence type="ECO:0000259" key="2">
    <source>
        <dbReference type="Pfam" id="PF04419"/>
    </source>
</evidence>
<proteinExistence type="predicted"/>
<dbReference type="AlphaFoldDB" id="A0AA86PGY4"/>
<reference evidence="3" key="1">
    <citation type="submission" date="2023-06" db="EMBL/GenBank/DDBJ databases">
        <authorList>
            <person name="Kurt Z."/>
        </authorList>
    </citation>
    <scope>NUCLEOTIDE SEQUENCE</scope>
</reference>
<dbReference type="EMBL" id="CAXDID020000092">
    <property type="protein sequence ID" value="CAL6022760.1"/>
    <property type="molecule type" value="Genomic_DNA"/>
</dbReference>
<protein>
    <recommendedName>
        <fullName evidence="2">Small EDRK-rich factor-like N-terminal domain-containing protein</fullName>
    </recommendedName>
</protein>
<organism evidence="3">
    <name type="scientific">Hexamita inflata</name>
    <dbReference type="NCBI Taxonomy" id="28002"/>
    <lineage>
        <taxon>Eukaryota</taxon>
        <taxon>Metamonada</taxon>
        <taxon>Diplomonadida</taxon>
        <taxon>Hexamitidae</taxon>
        <taxon>Hexamitinae</taxon>
        <taxon>Hexamita</taxon>
    </lineage>
</organism>
<dbReference type="Proteomes" id="UP001642409">
    <property type="component" value="Unassembled WGS sequence"/>
</dbReference>
<accession>A0AA86PGY4</accession>
<evidence type="ECO:0000313" key="3">
    <source>
        <dbReference type="EMBL" id="CAI9939149.1"/>
    </source>
</evidence>
<reference evidence="4 6" key="2">
    <citation type="submission" date="2024-07" db="EMBL/GenBank/DDBJ databases">
        <authorList>
            <person name="Akdeniz Z."/>
        </authorList>
    </citation>
    <scope>NUCLEOTIDE SEQUENCE [LARGE SCALE GENOMIC DNA]</scope>
</reference>
<dbReference type="InterPro" id="IPR007513">
    <property type="entry name" value="SERF-like_N"/>
</dbReference>
<feature type="region of interest" description="Disordered" evidence="1">
    <location>
        <begin position="1"/>
        <end position="29"/>
    </location>
</feature>
<gene>
    <name evidence="3" type="ORF">HINF_LOCUS26794</name>
    <name evidence="4" type="ORF">HINF_LOCUS28558</name>
    <name evidence="5" type="ORF">HINF_LOCUS28799</name>
</gene>
<keyword evidence="6" id="KW-1185">Reference proteome</keyword>
<feature type="domain" description="Small EDRK-rich factor-like N-terminal" evidence="2">
    <location>
        <begin position="1"/>
        <end position="30"/>
    </location>
</feature>
<dbReference type="EMBL" id="CAXDID020000090">
    <property type="protein sequence ID" value="CAL6022243.1"/>
    <property type="molecule type" value="Genomic_DNA"/>
</dbReference>